<sequence length="371" mass="41383">MSDNECSLDIYVVIDNICTGGGIERVCSIILPLLAKRNRVTILGLLDDSSTPVYSFSDVEIRALGQSVPSGQLGYLKVLNKAFSILRKDQPDVVLYLTMGRLSVFAAPFVAFNKKYMKDTCHIACEHVAFTSHSSTIQKMKRVAFKSYDKVVFLTERDLENFSDMKKFVQIPNPTPFSNISAARHQPDNKKALAVGRLTAQKGFDLLIPAWKAFAEHHPDWKVVIVGEGEDRPMLEKMILESGLQDSCVLNGQSQDIESFYREADLMLMSSRFEGLPMSLIEAQSFALPIVSFDCETGPREIVTHGQDGYLVPVSDTKGFAEAISKVVDEPATYASMSEEASRNALRFDQERIVEQWQSLCMQAVTVRKTA</sequence>
<dbReference type="CDD" id="cd03820">
    <property type="entry name" value="GT4_AmsD-like"/>
    <property type="match status" value="1"/>
</dbReference>
<dbReference type="EMBL" id="CP043420">
    <property type="protein sequence ID" value="QEL11241.1"/>
    <property type="molecule type" value="Genomic_DNA"/>
</dbReference>
<organism evidence="1 2">
    <name type="scientific">Kushneria phosphatilytica</name>
    <dbReference type="NCBI Taxonomy" id="657387"/>
    <lineage>
        <taxon>Bacteria</taxon>
        <taxon>Pseudomonadati</taxon>
        <taxon>Pseudomonadota</taxon>
        <taxon>Gammaproteobacteria</taxon>
        <taxon>Oceanospirillales</taxon>
        <taxon>Halomonadaceae</taxon>
        <taxon>Kushneria</taxon>
    </lineage>
</organism>
<dbReference type="AlphaFoldDB" id="A0A1S1NWW0"/>
<accession>A0A1S1NWW0</accession>
<name>A0A1S1NWW0_9GAMM</name>
<keyword evidence="1" id="KW-0808">Transferase</keyword>
<dbReference type="Gene3D" id="3.40.50.2000">
    <property type="entry name" value="Glycogen Phosphorylase B"/>
    <property type="match status" value="2"/>
</dbReference>
<gene>
    <name evidence="1" type="ORF">FY550_08890</name>
</gene>
<dbReference type="OrthoDB" id="9792269at2"/>
<keyword evidence="2" id="KW-1185">Reference proteome</keyword>
<dbReference type="GO" id="GO:1901135">
    <property type="term" value="P:carbohydrate derivative metabolic process"/>
    <property type="evidence" value="ECO:0007669"/>
    <property type="project" value="UniProtKB-ARBA"/>
</dbReference>
<evidence type="ECO:0000313" key="1">
    <source>
        <dbReference type="EMBL" id="QEL11241.1"/>
    </source>
</evidence>
<dbReference type="Proteomes" id="UP000322553">
    <property type="component" value="Chromosome"/>
</dbReference>
<proteinExistence type="predicted"/>
<protein>
    <submittedName>
        <fullName evidence="1">Glycosyltransferase family 4 protein</fullName>
    </submittedName>
</protein>
<evidence type="ECO:0000313" key="2">
    <source>
        <dbReference type="Proteomes" id="UP000322553"/>
    </source>
</evidence>
<dbReference type="RefSeq" id="WP_070977587.1">
    <property type="nucleotide sequence ID" value="NZ_CP043420.1"/>
</dbReference>
<dbReference type="PANTHER" id="PTHR12526:SF630">
    <property type="entry name" value="GLYCOSYLTRANSFERASE"/>
    <property type="match status" value="1"/>
</dbReference>
<dbReference type="SUPFAM" id="SSF53756">
    <property type="entry name" value="UDP-Glycosyltransferase/glycogen phosphorylase"/>
    <property type="match status" value="1"/>
</dbReference>
<dbReference type="KEGG" id="kuy:FY550_08890"/>
<dbReference type="GO" id="GO:0016757">
    <property type="term" value="F:glycosyltransferase activity"/>
    <property type="evidence" value="ECO:0007669"/>
    <property type="project" value="InterPro"/>
</dbReference>
<dbReference type="STRING" id="657387.BH688_05140"/>
<dbReference type="InterPro" id="IPR001296">
    <property type="entry name" value="Glyco_trans_1"/>
</dbReference>
<reference evidence="1 2" key="1">
    <citation type="submission" date="2019-08" db="EMBL/GenBank/DDBJ databases">
        <title>Complete genome sequence of Kushneria sp. YCWA18, a halophilic phosphate-solubilizing bacterium isolated from Daqiao saltern in China.</title>
        <authorList>
            <person name="Du G.-X."/>
            <person name="Qu L.-Y."/>
        </authorList>
    </citation>
    <scope>NUCLEOTIDE SEQUENCE [LARGE SCALE GENOMIC DNA]</scope>
    <source>
        <strain evidence="1 2">YCWA18</strain>
    </source>
</reference>
<dbReference type="PANTHER" id="PTHR12526">
    <property type="entry name" value="GLYCOSYLTRANSFERASE"/>
    <property type="match status" value="1"/>
</dbReference>
<dbReference type="Pfam" id="PF00534">
    <property type="entry name" value="Glycos_transf_1"/>
    <property type="match status" value="1"/>
</dbReference>